<organism evidence="1 2">
    <name type="scientific">Chryseobacterium manosquense</name>
    <dbReference type="NCBI Taxonomy" id="2754694"/>
    <lineage>
        <taxon>Bacteria</taxon>
        <taxon>Pseudomonadati</taxon>
        <taxon>Bacteroidota</taxon>
        <taxon>Flavobacteriia</taxon>
        <taxon>Flavobacteriales</taxon>
        <taxon>Weeksellaceae</taxon>
        <taxon>Chryseobacterium group</taxon>
        <taxon>Chryseobacterium</taxon>
    </lineage>
</organism>
<dbReference type="RefSeq" id="WP_188320329.1">
    <property type="nucleotide sequence ID" value="NZ_CP060203.1"/>
</dbReference>
<protein>
    <submittedName>
        <fullName evidence="1">Uncharacterized protein</fullName>
    </submittedName>
</protein>
<evidence type="ECO:0000313" key="1">
    <source>
        <dbReference type="EMBL" id="QNS40204.1"/>
    </source>
</evidence>
<name>A0A7H1DT96_9FLAO</name>
<reference evidence="1 2" key="1">
    <citation type="submission" date="2020-07" db="EMBL/GenBank/DDBJ databases">
        <title>Complete genome and description of Chryseobacterium manosquense strain Marseille-Q2069 sp. nov.</title>
        <authorList>
            <person name="Boxberger M."/>
        </authorList>
    </citation>
    <scope>NUCLEOTIDE SEQUENCE [LARGE SCALE GENOMIC DNA]</scope>
    <source>
        <strain evidence="1 2">Marseille-Q2069</strain>
    </source>
</reference>
<proteinExistence type="predicted"/>
<accession>A0A7H1DT96</accession>
<keyword evidence="2" id="KW-1185">Reference proteome</keyword>
<evidence type="ECO:0000313" key="2">
    <source>
        <dbReference type="Proteomes" id="UP000516438"/>
    </source>
</evidence>
<sequence length="140" mass="17285">MIFSPLDHYDLKEYHRLTKGMEVEFLSLPSSFIHHCEQIVFGNEYKDLSYFCFHLYTDTFYREHYERLSQAMEYAYNEIDRTQFKNLANNLANLLIFLREPMVRENDDEYKTENLQYWRDMVKDDELLMSKKEFRKYVLK</sequence>
<dbReference type="AlphaFoldDB" id="A0A7H1DT96"/>
<dbReference type="EMBL" id="CP060203">
    <property type="protein sequence ID" value="QNS40204.1"/>
    <property type="molecule type" value="Genomic_DNA"/>
</dbReference>
<gene>
    <name evidence="1" type="ORF">H0S70_07265</name>
</gene>
<dbReference type="Proteomes" id="UP000516438">
    <property type="component" value="Chromosome"/>
</dbReference>
<dbReference type="KEGG" id="cmaq:H0S70_07265"/>